<evidence type="ECO:0000313" key="4">
    <source>
        <dbReference type="EMBL" id="SDJ57852.1"/>
    </source>
</evidence>
<keyword evidence="5" id="KW-1185">Reference proteome</keyword>
<dbReference type="PANTHER" id="PTHR44169:SF6">
    <property type="entry name" value="NADPH-DEPENDENT 1-ACYLDIHYDROXYACETONE PHOSPHATE REDUCTASE"/>
    <property type="match status" value="1"/>
</dbReference>
<dbReference type="InterPro" id="IPR002347">
    <property type="entry name" value="SDR_fam"/>
</dbReference>
<name>A0A1G8UVG0_9RHOB</name>
<gene>
    <name evidence="4" type="ORF">SAMN04487993_10534</name>
</gene>
<reference evidence="4 5" key="1">
    <citation type="submission" date="2016-10" db="EMBL/GenBank/DDBJ databases">
        <authorList>
            <person name="de Groot N.N."/>
        </authorList>
    </citation>
    <scope>NUCLEOTIDE SEQUENCE [LARGE SCALE GENOMIC DNA]</scope>
    <source>
        <strain evidence="4 5">DSM 26424</strain>
    </source>
</reference>
<evidence type="ECO:0000256" key="3">
    <source>
        <dbReference type="RuleBase" id="RU000363"/>
    </source>
</evidence>
<dbReference type="PRINTS" id="PR00080">
    <property type="entry name" value="SDRFAMILY"/>
</dbReference>
<dbReference type="Pfam" id="PF00106">
    <property type="entry name" value="adh_short"/>
    <property type="match status" value="1"/>
</dbReference>
<dbReference type="GO" id="GO:0016491">
    <property type="term" value="F:oxidoreductase activity"/>
    <property type="evidence" value="ECO:0007669"/>
    <property type="project" value="UniProtKB-KW"/>
</dbReference>
<dbReference type="Gene3D" id="3.40.50.720">
    <property type="entry name" value="NAD(P)-binding Rossmann-like Domain"/>
    <property type="match status" value="1"/>
</dbReference>
<sequence length="277" mass="30725">MTERTILITGCSSGIGLDAARGLRARGWRVFASCRAEADCARLRAEGFDSPQLDYADTASITRALAEVLEATGGRLDALYNNGAFAIPGAVEDLPTDALRALFEANVFGWHELTRQVIPVMRAQGHGRIVNCSSVLGLVPMPWRGAYVASKHALEGLTDVLRIEMADTPLRVILIEPGPVTSHIRRNSVPHFERWVNWRASPRAAQYEASLLKRLYAPPSKDRFELPASAVTRVLVHALEARRPKTRYYVTVPTHLMGTLRRLLPTRALDWIIARAR</sequence>
<proteinExistence type="inferred from homology"/>
<dbReference type="PROSITE" id="PS00061">
    <property type="entry name" value="ADH_SHORT"/>
    <property type="match status" value="1"/>
</dbReference>
<evidence type="ECO:0000256" key="2">
    <source>
        <dbReference type="ARBA" id="ARBA00023002"/>
    </source>
</evidence>
<dbReference type="InterPro" id="IPR036291">
    <property type="entry name" value="NAD(P)-bd_dom_sf"/>
</dbReference>
<dbReference type="OrthoDB" id="9793825at2"/>
<comment type="similarity">
    <text evidence="1 3">Belongs to the short-chain dehydrogenases/reductases (SDR) family.</text>
</comment>
<evidence type="ECO:0000256" key="1">
    <source>
        <dbReference type="ARBA" id="ARBA00006484"/>
    </source>
</evidence>
<protein>
    <submittedName>
        <fullName evidence="4">Short-chain dehydrogenase</fullName>
    </submittedName>
</protein>
<dbReference type="RefSeq" id="WP_089852517.1">
    <property type="nucleotide sequence ID" value="NZ_FNEJ01000053.1"/>
</dbReference>
<dbReference type="PRINTS" id="PR00081">
    <property type="entry name" value="GDHRDH"/>
</dbReference>
<keyword evidence="2" id="KW-0560">Oxidoreductase</keyword>
<dbReference type="STRING" id="555512.SAMN04487993_10534"/>
<dbReference type="EMBL" id="FNEJ01000053">
    <property type="protein sequence ID" value="SDJ57852.1"/>
    <property type="molecule type" value="Genomic_DNA"/>
</dbReference>
<accession>A0A1G8UVG0</accession>
<evidence type="ECO:0000313" key="5">
    <source>
        <dbReference type="Proteomes" id="UP000199093"/>
    </source>
</evidence>
<dbReference type="AlphaFoldDB" id="A0A1G8UVG0"/>
<dbReference type="Proteomes" id="UP000199093">
    <property type="component" value="Unassembled WGS sequence"/>
</dbReference>
<dbReference type="CDD" id="cd05374">
    <property type="entry name" value="17beta-HSD-like_SDR_c"/>
    <property type="match status" value="1"/>
</dbReference>
<dbReference type="SUPFAM" id="SSF51735">
    <property type="entry name" value="NAD(P)-binding Rossmann-fold domains"/>
    <property type="match status" value="1"/>
</dbReference>
<organism evidence="4 5">
    <name type="scientific">Salipiger marinus</name>
    <dbReference type="NCBI Taxonomy" id="555512"/>
    <lineage>
        <taxon>Bacteria</taxon>
        <taxon>Pseudomonadati</taxon>
        <taxon>Pseudomonadota</taxon>
        <taxon>Alphaproteobacteria</taxon>
        <taxon>Rhodobacterales</taxon>
        <taxon>Roseobacteraceae</taxon>
        <taxon>Salipiger</taxon>
    </lineage>
</organism>
<dbReference type="PANTHER" id="PTHR44169">
    <property type="entry name" value="NADPH-DEPENDENT 1-ACYLDIHYDROXYACETONE PHOSPHATE REDUCTASE"/>
    <property type="match status" value="1"/>
</dbReference>
<dbReference type="InterPro" id="IPR020904">
    <property type="entry name" value="Sc_DH/Rdtase_CS"/>
</dbReference>